<feature type="domain" description="Peptidase S26" evidence="7">
    <location>
        <begin position="9"/>
        <end position="163"/>
    </location>
</feature>
<evidence type="ECO:0000256" key="1">
    <source>
        <dbReference type="ARBA" id="ARBA00000677"/>
    </source>
</evidence>
<feature type="transmembrane region" description="Helical" evidence="6">
    <location>
        <begin position="12"/>
        <end position="29"/>
    </location>
</feature>
<accession>A0ABT9XEX6</accession>
<keyword evidence="6" id="KW-1133">Transmembrane helix</keyword>
<comment type="subcellular location">
    <subcellularLocation>
        <location evidence="2">Cell membrane</location>
        <topology evidence="2">Single-pass type II membrane protein</topology>
    </subcellularLocation>
    <subcellularLocation>
        <location evidence="6">Membrane</location>
        <topology evidence="6">Single-pass type II membrane protein</topology>
    </subcellularLocation>
</comment>
<dbReference type="InterPro" id="IPR019533">
    <property type="entry name" value="Peptidase_S26"/>
</dbReference>
<dbReference type="EMBL" id="JAUSTP010000002">
    <property type="protein sequence ID" value="MDQ0188848.1"/>
    <property type="molecule type" value="Genomic_DNA"/>
</dbReference>
<organism evidence="8 9">
    <name type="scientific">Alicyclobacillus cycloheptanicus</name>
    <dbReference type="NCBI Taxonomy" id="1457"/>
    <lineage>
        <taxon>Bacteria</taxon>
        <taxon>Bacillati</taxon>
        <taxon>Bacillota</taxon>
        <taxon>Bacilli</taxon>
        <taxon>Bacillales</taxon>
        <taxon>Alicyclobacillaceae</taxon>
        <taxon>Alicyclobacillus</taxon>
    </lineage>
</organism>
<dbReference type="PANTHER" id="PTHR43390">
    <property type="entry name" value="SIGNAL PEPTIDASE I"/>
    <property type="match status" value="1"/>
</dbReference>
<dbReference type="SUPFAM" id="SSF51306">
    <property type="entry name" value="LexA/Signal peptidase"/>
    <property type="match status" value="1"/>
</dbReference>
<name>A0ABT9XEX6_9BACL</name>
<dbReference type="CDD" id="cd06530">
    <property type="entry name" value="S26_SPase_I"/>
    <property type="match status" value="1"/>
</dbReference>
<evidence type="ECO:0000256" key="6">
    <source>
        <dbReference type="RuleBase" id="RU362042"/>
    </source>
</evidence>
<evidence type="ECO:0000256" key="4">
    <source>
        <dbReference type="ARBA" id="ARBA00013208"/>
    </source>
</evidence>
<dbReference type="GO" id="GO:0009003">
    <property type="term" value="F:signal peptidase activity"/>
    <property type="evidence" value="ECO:0007669"/>
    <property type="project" value="UniProtKB-EC"/>
</dbReference>
<dbReference type="InterPro" id="IPR019757">
    <property type="entry name" value="Pept_S26A_signal_pept_1_Lys-AS"/>
</dbReference>
<dbReference type="PROSITE" id="PS00760">
    <property type="entry name" value="SPASE_I_2"/>
    <property type="match status" value="1"/>
</dbReference>
<protein>
    <recommendedName>
        <fullName evidence="4 6">Signal peptidase I</fullName>
        <ecNumber evidence="4 6">3.4.21.89</ecNumber>
    </recommendedName>
</protein>
<evidence type="ECO:0000259" key="7">
    <source>
        <dbReference type="Pfam" id="PF10502"/>
    </source>
</evidence>
<dbReference type="InterPro" id="IPR000223">
    <property type="entry name" value="Pept_S26A_signal_pept_1"/>
</dbReference>
<dbReference type="PANTHER" id="PTHR43390:SF1">
    <property type="entry name" value="CHLOROPLAST PROCESSING PEPTIDASE"/>
    <property type="match status" value="1"/>
</dbReference>
<dbReference type="Pfam" id="PF10502">
    <property type="entry name" value="Peptidase_S26"/>
    <property type="match status" value="1"/>
</dbReference>
<dbReference type="PROSITE" id="PS00761">
    <property type="entry name" value="SPASE_I_3"/>
    <property type="match status" value="1"/>
</dbReference>
<keyword evidence="6" id="KW-0472">Membrane</keyword>
<reference evidence="8 9" key="1">
    <citation type="submission" date="2023-07" db="EMBL/GenBank/DDBJ databases">
        <title>Genomic Encyclopedia of Type Strains, Phase IV (KMG-IV): sequencing the most valuable type-strain genomes for metagenomic binning, comparative biology and taxonomic classification.</title>
        <authorList>
            <person name="Goeker M."/>
        </authorList>
    </citation>
    <scope>NUCLEOTIDE SEQUENCE [LARGE SCALE GENOMIC DNA]</scope>
    <source>
        <strain evidence="8 9">DSM 4006</strain>
    </source>
</reference>
<keyword evidence="9" id="KW-1185">Reference proteome</keyword>
<sequence length="175" mass="19548">MFAGLRQIWSWVYPIVIGVAVALVIRQWVMTINLVPTGSMEPNIPAPCRVFVNKLAIEFGQPYRGEVVTFRWPDDPSEIFVKRIIGMPGDTVTVTNNAVYVNGKPYNVPDVVQPNRVGLGTYHVPAGHYFMMGDNRPVSDDSRLWTNKYVARSAIIGEAVAVVFPFDKIRAIPQS</sequence>
<proteinExistence type="inferred from homology"/>
<comment type="similarity">
    <text evidence="3 6">Belongs to the peptidase S26 family.</text>
</comment>
<dbReference type="Proteomes" id="UP001232973">
    <property type="component" value="Unassembled WGS sequence"/>
</dbReference>
<evidence type="ECO:0000256" key="5">
    <source>
        <dbReference type="ARBA" id="ARBA00022801"/>
    </source>
</evidence>
<evidence type="ECO:0000313" key="9">
    <source>
        <dbReference type="Proteomes" id="UP001232973"/>
    </source>
</evidence>
<evidence type="ECO:0000313" key="8">
    <source>
        <dbReference type="EMBL" id="MDQ0188848.1"/>
    </source>
</evidence>
<keyword evidence="6" id="KW-0645">Protease</keyword>
<comment type="catalytic activity">
    <reaction evidence="1 6">
        <text>Cleavage of hydrophobic, N-terminal signal or leader sequences from secreted and periplasmic proteins.</text>
        <dbReference type="EC" id="3.4.21.89"/>
    </reaction>
</comment>
<evidence type="ECO:0000256" key="3">
    <source>
        <dbReference type="ARBA" id="ARBA00009370"/>
    </source>
</evidence>
<dbReference type="EC" id="3.4.21.89" evidence="4 6"/>
<gene>
    <name evidence="8" type="ORF">J2S03_000660</name>
</gene>
<dbReference type="RefSeq" id="WP_274455182.1">
    <property type="nucleotide sequence ID" value="NZ_CP067097.1"/>
</dbReference>
<evidence type="ECO:0000256" key="2">
    <source>
        <dbReference type="ARBA" id="ARBA00004401"/>
    </source>
</evidence>
<dbReference type="Gene3D" id="2.10.109.10">
    <property type="entry name" value="Umud Fragment, subunit A"/>
    <property type="match status" value="1"/>
</dbReference>
<keyword evidence="5 6" id="KW-0378">Hydrolase</keyword>
<dbReference type="InterPro" id="IPR019758">
    <property type="entry name" value="Pept_S26A_signal_pept_1_CS"/>
</dbReference>
<dbReference type="NCBIfam" id="TIGR02227">
    <property type="entry name" value="sigpep_I_bact"/>
    <property type="match status" value="1"/>
</dbReference>
<comment type="caution">
    <text evidence="8">The sequence shown here is derived from an EMBL/GenBank/DDBJ whole genome shotgun (WGS) entry which is preliminary data.</text>
</comment>
<dbReference type="InterPro" id="IPR036286">
    <property type="entry name" value="LexA/Signal_pep-like_sf"/>
</dbReference>
<dbReference type="PRINTS" id="PR00727">
    <property type="entry name" value="LEADERPTASE"/>
</dbReference>
<keyword evidence="6" id="KW-0812">Transmembrane</keyword>